<evidence type="ECO:0000313" key="2">
    <source>
        <dbReference type="EMBL" id="VEN47550.1"/>
    </source>
</evidence>
<dbReference type="PANTHER" id="PTHR10773">
    <property type="entry name" value="DNA-DIRECTED RNA POLYMERASES I, II, AND III SUBUNIT RPABC2"/>
    <property type="match status" value="1"/>
</dbReference>
<evidence type="ECO:0000313" key="1">
    <source>
        <dbReference type="EMBL" id="VEN46706.1"/>
    </source>
</evidence>
<protein>
    <submittedName>
        <fullName evidence="1">Uncharacterized protein</fullName>
    </submittedName>
</protein>
<dbReference type="EMBL" id="CAACVG010009596">
    <property type="protein sequence ID" value="VEN53651.1"/>
    <property type="molecule type" value="Genomic_DNA"/>
</dbReference>
<feature type="non-terminal residue" evidence="1">
    <location>
        <position position="124"/>
    </location>
</feature>
<evidence type="ECO:0000313" key="4">
    <source>
        <dbReference type="Proteomes" id="UP000410492"/>
    </source>
</evidence>
<dbReference type="OrthoDB" id="6772076at2759"/>
<sequence>MKRTYIGSLVDIVPAKRKIQNSRRSETLVYNLKKGTEKMRVCKRMFLSTLGVKEWTNVSMENRRRYSTTEKKNLLKKFFMELPKMPSHYCRSSTSKMYLEPVFQSKMDVYREYAKYSDTQKQKP</sequence>
<dbReference type="EMBL" id="CAACVG010007895">
    <property type="protein sequence ID" value="VEN47550.1"/>
    <property type="molecule type" value="Genomic_DNA"/>
</dbReference>
<dbReference type="EMBL" id="CAACVG010007715">
    <property type="protein sequence ID" value="VEN46706.1"/>
    <property type="molecule type" value="Genomic_DNA"/>
</dbReference>
<accession>A0A653CG52</accession>
<name>A0A653CG52_CALMS</name>
<reference evidence="1 4" key="1">
    <citation type="submission" date="2019-01" db="EMBL/GenBank/DDBJ databases">
        <authorList>
            <person name="Sayadi A."/>
        </authorList>
    </citation>
    <scope>NUCLEOTIDE SEQUENCE [LARGE SCALE GENOMIC DNA]</scope>
</reference>
<dbReference type="Proteomes" id="UP000410492">
    <property type="component" value="Unassembled WGS sequence"/>
</dbReference>
<gene>
    <name evidence="3" type="ORF">CALMAC_LOCUS13382</name>
    <name evidence="1" type="ORF">CALMAC_LOCUS8716</name>
    <name evidence="2" type="ORF">CALMAC_LOCUS9279</name>
</gene>
<dbReference type="PANTHER" id="PTHR10773:SF19">
    <property type="match status" value="1"/>
</dbReference>
<dbReference type="AlphaFoldDB" id="A0A653CG52"/>
<proteinExistence type="predicted"/>
<evidence type="ECO:0000313" key="3">
    <source>
        <dbReference type="EMBL" id="VEN53651.1"/>
    </source>
</evidence>
<organism evidence="1 4">
    <name type="scientific">Callosobruchus maculatus</name>
    <name type="common">Southern cowpea weevil</name>
    <name type="synonym">Pulse bruchid</name>
    <dbReference type="NCBI Taxonomy" id="64391"/>
    <lineage>
        <taxon>Eukaryota</taxon>
        <taxon>Metazoa</taxon>
        <taxon>Ecdysozoa</taxon>
        <taxon>Arthropoda</taxon>
        <taxon>Hexapoda</taxon>
        <taxon>Insecta</taxon>
        <taxon>Pterygota</taxon>
        <taxon>Neoptera</taxon>
        <taxon>Endopterygota</taxon>
        <taxon>Coleoptera</taxon>
        <taxon>Polyphaga</taxon>
        <taxon>Cucujiformia</taxon>
        <taxon>Chrysomeloidea</taxon>
        <taxon>Chrysomelidae</taxon>
        <taxon>Bruchinae</taxon>
        <taxon>Bruchini</taxon>
        <taxon>Callosobruchus</taxon>
    </lineage>
</organism>
<keyword evidence="4" id="KW-1185">Reference proteome</keyword>